<evidence type="ECO:0000256" key="1">
    <source>
        <dbReference type="SAM" id="MobiDB-lite"/>
    </source>
</evidence>
<reference evidence="2" key="1">
    <citation type="journal article" date="2020" name="Nature">
        <title>Giant virus diversity and host interactions through global metagenomics.</title>
        <authorList>
            <person name="Schulz F."/>
            <person name="Roux S."/>
            <person name="Paez-Espino D."/>
            <person name="Jungbluth S."/>
            <person name="Walsh D.A."/>
            <person name="Denef V.J."/>
            <person name="McMahon K.D."/>
            <person name="Konstantinidis K.T."/>
            <person name="Eloe-Fadrosh E.A."/>
            <person name="Kyrpides N.C."/>
            <person name="Woyke T."/>
        </authorList>
    </citation>
    <scope>NUCLEOTIDE SEQUENCE</scope>
    <source>
        <strain evidence="2">GVMAG-M-3300023184-190</strain>
    </source>
</reference>
<dbReference type="EMBL" id="MN740085">
    <property type="protein sequence ID" value="QHT87239.1"/>
    <property type="molecule type" value="Genomic_DNA"/>
</dbReference>
<protein>
    <submittedName>
        <fullName evidence="2">Uncharacterized protein</fullName>
    </submittedName>
</protein>
<feature type="region of interest" description="Disordered" evidence="1">
    <location>
        <begin position="198"/>
        <end position="225"/>
    </location>
</feature>
<evidence type="ECO:0000313" key="2">
    <source>
        <dbReference type="EMBL" id="QHT87239.1"/>
    </source>
</evidence>
<proteinExistence type="predicted"/>
<sequence length="225" mass="24748">MSFVQQPNPVLDAGAKLALGPDDWSSISIPVVPDFLYLGSAPFGGLDDLVTLRLMITILFYHHLGVGKVERVDFVTTPANVETGLQYPRLSVYVHFAYWADNDAARALRAAIESPEPFRVYGVHSGPNLSFQRKLKSGSFMQAFLAMNVNKQPIEQYTGPLNIHQLWAKVLYYEKKEAEAAAVVVQGTVEDAAVPKVVAEEEEEKKEEKDDTSGCKGGASKCNMV</sequence>
<accession>A0A6C0I372</accession>
<name>A0A6C0I372_9ZZZZ</name>
<dbReference type="AlphaFoldDB" id="A0A6C0I372"/>
<organism evidence="2">
    <name type="scientific">viral metagenome</name>
    <dbReference type="NCBI Taxonomy" id="1070528"/>
    <lineage>
        <taxon>unclassified sequences</taxon>
        <taxon>metagenomes</taxon>
        <taxon>organismal metagenomes</taxon>
    </lineage>
</organism>